<gene>
    <name evidence="1" type="ORF">MRATA1EN1_LOCUS4294</name>
</gene>
<name>A0ABN8Y145_RANTA</name>
<dbReference type="EMBL" id="OX459948">
    <property type="protein sequence ID" value="CAI9155332.1"/>
    <property type="molecule type" value="Genomic_DNA"/>
</dbReference>
<reference evidence="1" key="1">
    <citation type="submission" date="2023-04" db="EMBL/GenBank/DDBJ databases">
        <authorList>
            <consortium name="ELIXIR-Norway"/>
        </authorList>
    </citation>
    <scope>NUCLEOTIDE SEQUENCE [LARGE SCALE GENOMIC DNA]</scope>
</reference>
<evidence type="ECO:0000313" key="1">
    <source>
        <dbReference type="EMBL" id="CAI9155332.1"/>
    </source>
</evidence>
<evidence type="ECO:0000313" key="2">
    <source>
        <dbReference type="Proteomes" id="UP001176941"/>
    </source>
</evidence>
<dbReference type="Proteomes" id="UP001176941">
    <property type="component" value="Chromosome 12"/>
</dbReference>
<accession>A0ABN8Y145</accession>
<protein>
    <submittedName>
        <fullName evidence="1">Uncharacterized protein</fullName>
    </submittedName>
</protein>
<organism evidence="1 2">
    <name type="scientific">Rangifer tarandus platyrhynchus</name>
    <name type="common">Svalbard reindeer</name>
    <dbReference type="NCBI Taxonomy" id="3082113"/>
    <lineage>
        <taxon>Eukaryota</taxon>
        <taxon>Metazoa</taxon>
        <taxon>Chordata</taxon>
        <taxon>Craniata</taxon>
        <taxon>Vertebrata</taxon>
        <taxon>Euteleostomi</taxon>
        <taxon>Mammalia</taxon>
        <taxon>Eutheria</taxon>
        <taxon>Laurasiatheria</taxon>
        <taxon>Artiodactyla</taxon>
        <taxon>Ruminantia</taxon>
        <taxon>Pecora</taxon>
        <taxon>Cervidae</taxon>
        <taxon>Odocoileinae</taxon>
        <taxon>Rangifer</taxon>
    </lineage>
</organism>
<keyword evidence="2" id="KW-1185">Reference proteome</keyword>
<sequence>MPGFPVLHHLPEFAQIHIELVMPSNHFILYCPLLPSFFPSIRWPKYWSFSFSISSSNEYSGLISFRSAWFDLAVQGTLKSLQHYSWKASIFQRPVFFIVQLSRLYMTTGKTIALTIQTFVGQVTSLLFNMLSRFVIIPIF</sequence>
<proteinExistence type="predicted"/>